<dbReference type="EMBL" id="CP026093">
    <property type="protein sequence ID" value="AYB58756.1"/>
    <property type="molecule type" value="Genomic_DNA"/>
</dbReference>
<organism evidence="1">
    <name type="scientific">Ralstonia solanacearum</name>
    <name type="common">Pseudomonas solanacearum</name>
    <dbReference type="NCBI Taxonomy" id="305"/>
    <lineage>
        <taxon>Bacteria</taxon>
        <taxon>Pseudomonadati</taxon>
        <taxon>Pseudomonadota</taxon>
        <taxon>Betaproteobacteria</taxon>
        <taxon>Burkholderiales</taxon>
        <taxon>Burkholderiaceae</taxon>
        <taxon>Ralstonia</taxon>
        <taxon>Ralstonia solanacearum species complex</taxon>
    </lineage>
</organism>
<gene>
    <name evidence="1" type="ORF">C2L97_22875</name>
</gene>
<evidence type="ECO:0000313" key="1">
    <source>
        <dbReference type="EMBL" id="AYB58756.1"/>
    </source>
</evidence>
<geneLocation type="plasmid" evidence="1">
    <name>unnamed</name>
</geneLocation>
<sequence length="70" mass="7930">MHECQHLRRAIFSGQFASLAGLSHVDDADIPWPLLQHLVRHRKLCAAGQIDRYLEVIDPACDMARRAVIP</sequence>
<reference evidence="1" key="1">
    <citation type="submission" date="2018-01" db="EMBL/GenBank/DDBJ databases">
        <title>Complete Genome Sequence of three strains from Ralstonia solanacearum ecotype Moko sequevar IIA-53 from Brazil.</title>
        <authorList>
            <person name="Silva J.R."/>
            <person name="Albuquerque G.M.R."/>
            <person name="Pais A.K.L."/>
            <person name="Silva A.M.F."/>
            <person name="Boiteux M.E.N.F."/>
            <person name="Souza E.B."/>
            <person name="Mariano R.L.R."/>
        </authorList>
    </citation>
    <scope>NUCLEOTIDE SEQUENCE [LARGE SCALE GENOMIC DNA]</scope>
    <source>
        <strain evidence="1">SFC</strain>
        <plasmid evidence="1">unnamed</plasmid>
    </source>
</reference>
<dbReference type="AlphaFoldDB" id="A0A5H2Q6L4"/>
<proteinExistence type="predicted"/>
<protein>
    <submittedName>
        <fullName evidence="1">Uncharacterized protein</fullName>
    </submittedName>
</protein>
<accession>A0A5H2Q6L4</accession>
<keyword evidence="1" id="KW-0614">Plasmid</keyword>
<name>A0A5H2Q6L4_RALSL</name>